<dbReference type="Pfam" id="PF02482">
    <property type="entry name" value="Ribosomal_S30AE"/>
    <property type="match status" value="1"/>
</dbReference>
<keyword evidence="1" id="KW-0810">Translation regulation</keyword>
<feature type="compositionally biased region" description="Acidic residues" evidence="2">
    <location>
        <begin position="115"/>
        <end position="126"/>
    </location>
</feature>
<dbReference type="NCBIfam" id="TIGR00741">
    <property type="entry name" value="yfiA"/>
    <property type="match status" value="1"/>
</dbReference>
<name>A0A9W7AM60_9STRA</name>
<evidence type="ECO:0000256" key="1">
    <source>
        <dbReference type="ARBA" id="ARBA00022845"/>
    </source>
</evidence>
<dbReference type="OrthoDB" id="10253151at2759"/>
<dbReference type="InterPro" id="IPR036567">
    <property type="entry name" value="RHF-like"/>
</dbReference>
<comment type="caution">
    <text evidence="4">The sequence shown here is derived from an EMBL/GenBank/DDBJ whole genome shotgun (WGS) entry which is preliminary data.</text>
</comment>
<dbReference type="SUPFAM" id="SSF69754">
    <property type="entry name" value="Ribosome binding protein Y (YfiA homologue)"/>
    <property type="match status" value="1"/>
</dbReference>
<feature type="domain" description="Sigma 54 modulation/S30EA ribosomal protein C-terminal" evidence="3">
    <location>
        <begin position="132"/>
        <end position="188"/>
    </location>
</feature>
<evidence type="ECO:0000259" key="3">
    <source>
        <dbReference type="Pfam" id="PF16321"/>
    </source>
</evidence>
<keyword evidence="5" id="KW-1185">Reference proteome</keyword>
<accession>A0A9W7AM60</accession>
<dbReference type="CDD" id="cd00552">
    <property type="entry name" value="RaiA"/>
    <property type="match status" value="1"/>
</dbReference>
<proteinExistence type="predicted"/>
<evidence type="ECO:0000313" key="4">
    <source>
        <dbReference type="EMBL" id="GMH71887.1"/>
    </source>
</evidence>
<dbReference type="EMBL" id="BRXY01000152">
    <property type="protein sequence ID" value="GMH71887.1"/>
    <property type="molecule type" value="Genomic_DNA"/>
</dbReference>
<dbReference type="GO" id="GO:0022627">
    <property type="term" value="C:cytosolic small ribosomal subunit"/>
    <property type="evidence" value="ECO:0007669"/>
    <property type="project" value="TreeGrafter"/>
</dbReference>
<dbReference type="InterPro" id="IPR003489">
    <property type="entry name" value="RHF/RaiA"/>
</dbReference>
<dbReference type="InterPro" id="IPR038416">
    <property type="entry name" value="Ribosom_S30AE_C_sf"/>
</dbReference>
<evidence type="ECO:0000313" key="5">
    <source>
        <dbReference type="Proteomes" id="UP001165085"/>
    </source>
</evidence>
<dbReference type="AlphaFoldDB" id="A0A9W7AM60"/>
<dbReference type="PANTHER" id="PTHR33231:SF1">
    <property type="entry name" value="30S RIBOSOMAL PROTEIN"/>
    <property type="match status" value="1"/>
</dbReference>
<feature type="region of interest" description="Disordered" evidence="2">
    <location>
        <begin position="108"/>
        <end position="133"/>
    </location>
</feature>
<evidence type="ECO:0000256" key="2">
    <source>
        <dbReference type="SAM" id="MobiDB-lite"/>
    </source>
</evidence>
<dbReference type="Gene3D" id="3.30.505.50">
    <property type="entry name" value="Sigma 54 modulation/S30EA ribosomal protein, C-terminal domain"/>
    <property type="match status" value="1"/>
</dbReference>
<dbReference type="InterPro" id="IPR050574">
    <property type="entry name" value="HPF/YfiA_ribosome-assoc"/>
</dbReference>
<dbReference type="Pfam" id="PF16321">
    <property type="entry name" value="Ribosom_S30AE_C"/>
    <property type="match status" value="1"/>
</dbReference>
<protein>
    <recommendedName>
        <fullName evidence="3">Sigma 54 modulation/S30EA ribosomal protein C-terminal domain-containing protein</fullName>
    </recommendedName>
</protein>
<sequence length="192" mass="21517">MAMLATVTTGTNIDLTDSLTTHVEETFEGVLGKFQNLKISNNVYLEVSKNAANPLHTCETTMTIENGPTIRSKSSSPDMYGSVTDCASKAKRKLRKFKDRFRRGHHKDVPSFTFDDPDDSSPEDTYTDANPETPEVTKIKSFDLSRPIPLSEAVWALDYVDHDFYVYRDDKTNEINVVYKRNGGGVGVIQPE</sequence>
<gene>
    <name evidence="4" type="ORF">TrST_g1481</name>
</gene>
<dbReference type="Proteomes" id="UP001165085">
    <property type="component" value="Unassembled WGS sequence"/>
</dbReference>
<dbReference type="InterPro" id="IPR032528">
    <property type="entry name" value="Ribosom_S30AE_C"/>
</dbReference>
<dbReference type="PANTHER" id="PTHR33231">
    <property type="entry name" value="30S RIBOSOMAL PROTEIN"/>
    <property type="match status" value="1"/>
</dbReference>
<dbReference type="GO" id="GO:0043024">
    <property type="term" value="F:ribosomal small subunit binding"/>
    <property type="evidence" value="ECO:0007669"/>
    <property type="project" value="TreeGrafter"/>
</dbReference>
<organism evidence="4 5">
    <name type="scientific">Triparma strigata</name>
    <dbReference type="NCBI Taxonomy" id="1606541"/>
    <lineage>
        <taxon>Eukaryota</taxon>
        <taxon>Sar</taxon>
        <taxon>Stramenopiles</taxon>
        <taxon>Ochrophyta</taxon>
        <taxon>Bolidophyceae</taxon>
        <taxon>Parmales</taxon>
        <taxon>Triparmaceae</taxon>
        <taxon>Triparma</taxon>
    </lineage>
</organism>
<dbReference type="GO" id="GO:0045900">
    <property type="term" value="P:negative regulation of translational elongation"/>
    <property type="evidence" value="ECO:0007669"/>
    <property type="project" value="TreeGrafter"/>
</dbReference>
<dbReference type="Gene3D" id="3.30.160.100">
    <property type="entry name" value="Ribosome hibernation promotion factor-like"/>
    <property type="match status" value="1"/>
</dbReference>
<reference evidence="5" key="1">
    <citation type="journal article" date="2023" name="Commun. Biol.">
        <title>Genome analysis of Parmales, the sister group of diatoms, reveals the evolutionary specialization of diatoms from phago-mixotrophs to photoautotrophs.</title>
        <authorList>
            <person name="Ban H."/>
            <person name="Sato S."/>
            <person name="Yoshikawa S."/>
            <person name="Yamada K."/>
            <person name="Nakamura Y."/>
            <person name="Ichinomiya M."/>
            <person name="Sato N."/>
            <person name="Blanc-Mathieu R."/>
            <person name="Endo H."/>
            <person name="Kuwata A."/>
            <person name="Ogata H."/>
        </authorList>
    </citation>
    <scope>NUCLEOTIDE SEQUENCE [LARGE SCALE GENOMIC DNA]</scope>
    <source>
        <strain evidence="5">NIES 3701</strain>
    </source>
</reference>